<dbReference type="RefSeq" id="XP_022079983.1">
    <property type="nucleotide sequence ID" value="XM_022224291.1"/>
</dbReference>
<feature type="transmembrane region" description="Helical" evidence="9">
    <location>
        <begin position="178"/>
        <end position="199"/>
    </location>
</feature>
<dbReference type="GO" id="GO:0004930">
    <property type="term" value="F:G protein-coupled receptor activity"/>
    <property type="evidence" value="ECO:0007669"/>
    <property type="project" value="UniProtKB-KW"/>
</dbReference>
<dbReference type="OMA" id="IGANTIM"/>
<comment type="subcellular location">
    <subcellularLocation>
        <location evidence="1">Cell membrane</location>
        <topology evidence="1">Multi-pass membrane protein</topology>
    </subcellularLocation>
</comment>
<evidence type="ECO:0000256" key="6">
    <source>
        <dbReference type="ARBA" id="ARBA00023136"/>
    </source>
</evidence>
<evidence type="ECO:0000313" key="11">
    <source>
        <dbReference type="Proteomes" id="UP000694845"/>
    </source>
</evidence>
<dbReference type="PANTHER" id="PTHR24228">
    <property type="entry name" value="B2 BRADYKININ RECEPTOR/ANGIOTENSIN II RECEPTOR"/>
    <property type="match status" value="1"/>
</dbReference>
<evidence type="ECO:0000256" key="1">
    <source>
        <dbReference type="ARBA" id="ARBA00004651"/>
    </source>
</evidence>
<evidence type="ECO:0000256" key="3">
    <source>
        <dbReference type="ARBA" id="ARBA00022692"/>
    </source>
</evidence>
<feature type="transmembrane region" description="Helical" evidence="9">
    <location>
        <begin position="146"/>
        <end position="166"/>
    </location>
</feature>
<dbReference type="InterPro" id="IPR017452">
    <property type="entry name" value="GPCR_Rhodpsn_7TM"/>
</dbReference>
<dbReference type="OrthoDB" id="6117944at2759"/>
<dbReference type="SUPFAM" id="SSF81321">
    <property type="entry name" value="Family A G protein-coupled receptor-like"/>
    <property type="match status" value="1"/>
</dbReference>
<keyword evidence="8" id="KW-0807">Transducer</keyword>
<dbReference type="GO" id="GO:0005886">
    <property type="term" value="C:plasma membrane"/>
    <property type="evidence" value="ECO:0007669"/>
    <property type="project" value="UniProtKB-SubCell"/>
</dbReference>
<reference evidence="12" key="1">
    <citation type="submission" date="2025-08" db="UniProtKB">
        <authorList>
            <consortium name="RefSeq"/>
        </authorList>
    </citation>
    <scope>IDENTIFICATION</scope>
</reference>
<dbReference type="PRINTS" id="PR00237">
    <property type="entry name" value="GPCRRHODOPSN"/>
</dbReference>
<dbReference type="AlphaFoldDB" id="A0A8B7XGR7"/>
<evidence type="ECO:0000256" key="4">
    <source>
        <dbReference type="ARBA" id="ARBA00022989"/>
    </source>
</evidence>
<dbReference type="KEGG" id="aplc:110973448"/>
<keyword evidence="2" id="KW-1003">Cell membrane</keyword>
<dbReference type="PROSITE" id="PS50262">
    <property type="entry name" value="G_PROTEIN_RECEP_F1_2"/>
    <property type="match status" value="1"/>
</dbReference>
<accession>A0A8B7XGR7</accession>
<evidence type="ECO:0000256" key="5">
    <source>
        <dbReference type="ARBA" id="ARBA00023040"/>
    </source>
</evidence>
<dbReference type="GeneID" id="110973448"/>
<keyword evidence="11" id="KW-1185">Reference proteome</keyword>
<dbReference type="CDD" id="cd00637">
    <property type="entry name" value="7tm_classA_rhodopsin-like"/>
    <property type="match status" value="1"/>
</dbReference>
<feature type="transmembrane region" description="Helical" evidence="9">
    <location>
        <begin position="20"/>
        <end position="48"/>
    </location>
</feature>
<evidence type="ECO:0000256" key="7">
    <source>
        <dbReference type="ARBA" id="ARBA00023170"/>
    </source>
</evidence>
<proteinExistence type="predicted"/>
<feature type="transmembrane region" description="Helical" evidence="9">
    <location>
        <begin position="60"/>
        <end position="80"/>
    </location>
</feature>
<sequence length="357" mass="39292">MDDIDANTTANFSSCAVADVHVVVLNILCGIPFVIGIPSNSLVILAVILSKKLRTTTNVFVVNLSIADLLTCLTIPAFVVCVDLEFCMWDKLLYALDGALCLGSVFVISTSLGCSLFSLFSIALNRLLLITRPLTTYRKIYTPKKIAVWLVLTWFMCLGSLCIAVLPVQKGSTTGEQGVAIVIIPVHLIAIGVCYVLLWRHIKRHTWIMARSRKVPNGTPAGSSTMTALSNTKRTLSPSPIGANTIMAGHSQLSRHQSEITKNMFYVVCASVLCIGPYGVCLFLDVDGHSIVAKQYAFVMLLFNSCVNPLIYAAKHRDFKTVFGCIVRRQWEDIPEPSDFLKAMRRRKCCGRRNPSV</sequence>
<dbReference type="Pfam" id="PF00001">
    <property type="entry name" value="7tm_1"/>
    <property type="match status" value="2"/>
</dbReference>
<keyword evidence="7" id="KW-0675">Receptor</keyword>
<feature type="transmembrane region" description="Helical" evidence="9">
    <location>
        <begin position="264"/>
        <end position="284"/>
    </location>
</feature>
<protein>
    <submittedName>
        <fullName evidence="12">Melatonin-related receptor-like</fullName>
    </submittedName>
</protein>
<feature type="domain" description="G-protein coupled receptors family 1 profile" evidence="10">
    <location>
        <begin position="39"/>
        <end position="312"/>
    </location>
</feature>
<gene>
    <name evidence="12" type="primary">LOC110973448</name>
</gene>
<evidence type="ECO:0000256" key="9">
    <source>
        <dbReference type="SAM" id="Phobius"/>
    </source>
</evidence>
<feature type="transmembrane region" description="Helical" evidence="9">
    <location>
        <begin position="92"/>
        <end position="125"/>
    </location>
</feature>
<dbReference type="SMART" id="SM01381">
    <property type="entry name" value="7TM_GPCR_Srsx"/>
    <property type="match status" value="1"/>
</dbReference>
<keyword evidence="5" id="KW-0297">G-protein coupled receptor</keyword>
<feature type="transmembrane region" description="Helical" evidence="9">
    <location>
        <begin position="296"/>
        <end position="314"/>
    </location>
</feature>
<keyword evidence="3 9" id="KW-0812">Transmembrane</keyword>
<evidence type="ECO:0000313" key="12">
    <source>
        <dbReference type="RefSeq" id="XP_022079983.1"/>
    </source>
</evidence>
<dbReference type="PANTHER" id="PTHR24228:SF72">
    <property type="entry name" value="G-PROTEIN COUPLED RECEPTORS FAMILY 1 PROFILE DOMAIN-CONTAINING PROTEIN"/>
    <property type="match status" value="1"/>
</dbReference>
<dbReference type="Gene3D" id="1.20.1070.10">
    <property type="entry name" value="Rhodopsin 7-helix transmembrane proteins"/>
    <property type="match status" value="1"/>
</dbReference>
<organism evidence="11 12">
    <name type="scientific">Acanthaster planci</name>
    <name type="common">Crown-of-thorns starfish</name>
    <dbReference type="NCBI Taxonomy" id="133434"/>
    <lineage>
        <taxon>Eukaryota</taxon>
        <taxon>Metazoa</taxon>
        <taxon>Echinodermata</taxon>
        <taxon>Eleutherozoa</taxon>
        <taxon>Asterozoa</taxon>
        <taxon>Asteroidea</taxon>
        <taxon>Valvatacea</taxon>
        <taxon>Valvatida</taxon>
        <taxon>Acanthasteridae</taxon>
        <taxon>Acanthaster</taxon>
    </lineage>
</organism>
<dbReference type="InterPro" id="IPR000276">
    <property type="entry name" value="GPCR_Rhodpsn"/>
</dbReference>
<evidence type="ECO:0000259" key="10">
    <source>
        <dbReference type="PROSITE" id="PS50262"/>
    </source>
</evidence>
<keyword evidence="6 9" id="KW-0472">Membrane</keyword>
<evidence type="ECO:0000256" key="8">
    <source>
        <dbReference type="ARBA" id="ARBA00023224"/>
    </source>
</evidence>
<name>A0A8B7XGR7_ACAPL</name>
<keyword evidence="4 9" id="KW-1133">Transmembrane helix</keyword>
<evidence type="ECO:0000256" key="2">
    <source>
        <dbReference type="ARBA" id="ARBA00022475"/>
    </source>
</evidence>
<dbReference type="Proteomes" id="UP000694845">
    <property type="component" value="Unplaced"/>
</dbReference>